<evidence type="ECO:0000313" key="1">
    <source>
        <dbReference type="EMBL" id="VDC21653.1"/>
    </source>
</evidence>
<accession>A0A3P5WDN0</accession>
<dbReference type="AlphaFoldDB" id="A0A3P5WDN0"/>
<dbReference type="Proteomes" id="UP000270468">
    <property type="component" value="Unassembled WGS sequence"/>
</dbReference>
<reference evidence="1 2" key="1">
    <citation type="submission" date="2018-11" db="EMBL/GenBank/DDBJ databases">
        <authorList>
            <person name="Criscuolo A."/>
        </authorList>
    </citation>
    <scope>NUCLEOTIDE SEQUENCE [LARGE SCALE GENOMIC DNA]</scope>
    <source>
        <strain evidence="1">ATB-66</strain>
    </source>
</reference>
<dbReference type="EMBL" id="UXAV01000020">
    <property type="protein sequence ID" value="VDC21653.1"/>
    <property type="molecule type" value="Genomic_DNA"/>
</dbReference>
<name>A0A3P5WDN0_9BACL</name>
<proteinExistence type="predicted"/>
<evidence type="ECO:0000313" key="2">
    <source>
        <dbReference type="Proteomes" id="UP000270468"/>
    </source>
</evidence>
<organism evidence="1 2">
    <name type="scientific">Filibacter tadaridae</name>
    <dbReference type="NCBI Taxonomy" id="2483811"/>
    <lineage>
        <taxon>Bacteria</taxon>
        <taxon>Bacillati</taxon>
        <taxon>Bacillota</taxon>
        <taxon>Bacilli</taxon>
        <taxon>Bacillales</taxon>
        <taxon>Caryophanaceae</taxon>
        <taxon>Filibacter</taxon>
    </lineage>
</organism>
<sequence>MQYSIKKMEQLVREDANLSKELKQIMKDHELEKNFALKALYHSAVKDGGKYQKDYQEL</sequence>
<keyword evidence="2" id="KW-1185">Reference proteome</keyword>
<gene>
    <name evidence="1" type="ORF">FILTAD_00657</name>
</gene>
<dbReference type="RefSeq" id="WP_203229639.1">
    <property type="nucleotide sequence ID" value="NZ_CBCRXF010000007.1"/>
</dbReference>
<protein>
    <submittedName>
        <fullName evidence="1">Uncharacterized protein</fullName>
    </submittedName>
</protein>